<protein>
    <submittedName>
        <fullName evidence="1">Uncharacterized protein</fullName>
    </submittedName>
</protein>
<sequence>MDASRCYVTLDIRNVYRTLTQKTEAQIRKKYKGVDLTNNHQQAHWLLLAQTRYPTIDDMLFHTAHKKWEVRYSSLTTFSDLVYLVGNLEDQGLLDITHNPKLVQLRLCLPPQGLELGTSQYDTSPAHDGKPPPVHLTEIRTSISTSGEVHLITTLANYATEAGGCVETQCYCVCAIRMDYTARLKESKKCSGCQGLFED</sequence>
<evidence type="ECO:0000313" key="1">
    <source>
        <dbReference type="EMBL" id="CAD7414083.1"/>
    </source>
</evidence>
<accession>A0A7R9DIV2</accession>
<reference evidence="1" key="1">
    <citation type="submission" date="2020-11" db="EMBL/GenBank/DDBJ databases">
        <authorList>
            <person name="Tran Van P."/>
        </authorList>
    </citation>
    <scope>NUCLEOTIDE SEQUENCE</scope>
</reference>
<name>A0A7R9DIV2_TIMPO</name>
<organism evidence="1">
    <name type="scientific">Timema poppense</name>
    <name type="common">Walking stick</name>
    <dbReference type="NCBI Taxonomy" id="170557"/>
    <lineage>
        <taxon>Eukaryota</taxon>
        <taxon>Metazoa</taxon>
        <taxon>Ecdysozoa</taxon>
        <taxon>Arthropoda</taxon>
        <taxon>Hexapoda</taxon>
        <taxon>Insecta</taxon>
        <taxon>Pterygota</taxon>
        <taxon>Neoptera</taxon>
        <taxon>Polyneoptera</taxon>
        <taxon>Phasmatodea</taxon>
        <taxon>Timematodea</taxon>
        <taxon>Timematoidea</taxon>
        <taxon>Timematidae</taxon>
        <taxon>Timema</taxon>
    </lineage>
</organism>
<gene>
    <name evidence="1" type="ORF">TPSB3V08_LOCUS9437</name>
</gene>
<dbReference type="AlphaFoldDB" id="A0A7R9DIV2"/>
<dbReference type="EMBL" id="OD007528">
    <property type="protein sequence ID" value="CAD7414083.1"/>
    <property type="molecule type" value="Genomic_DNA"/>
</dbReference>
<proteinExistence type="predicted"/>